<dbReference type="GO" id="GO:0055085">
    <property type="term" value="P:transmembrane transport"/>
    <property type="evidence" value="ECO:0007669"/>
    <property type="project" value="InterPro"/>
</dbReference>
<accession>A0A538SVF0</accession>
<keyword evidence="8" id="KW-1133">Transmembrane helix</keyword>
<name>A0A538SVF0_UNCEI</name>
<reference evidence="12 13" key="1">
    <citation type="journal article" date="2019" name="Nat. Microbiol.">
        <title>Mediterranean grassland soil C-N compound turnover is dependent on rainfall and depth, and is mediated by genomically divergent microorganisms.</title>
        <authorList>
            <person name="Diamond S."/>
            <person name="Andeer P.F."/>
            <person name="Li Z."/>
            <person name="Crits-Christoph A."/>
            <person name="Burstein D."/>
            <person name="Anantharaman K."/>
            <person name="Lane K.R."/>
            <person name="Thomas B.C."/>
            <person name="Pan C."/>
            <person name="Northen T.R."/>
            <person name="Banfield J.F."/>
        </authorList>
    </citation>
    <scope>NUCLEOTIDE SEQUENCE [LARGE SCALE GENOMIC DNA]</scope>
    <source>
        <strain evidence="12">WS_2</strain>
    </source>
</reference>
<evidence type="ECO:0000256" key="9">
    <source>
        <dbReference type="ARBA" id="ARBA00023136"/>
    </source>
</evidence>
<dbReference type="InterPro" id="IPR006260">
    <property type="entry name" value="TonB/TolA_C"/>
</dbReference>
<keyword evidence="5" id="KW-0997">Cell inner membrane</keyword>
<evidence type="ECO:0000256" key="10">
    <source>
        <dbReference type="SAM" id="MobiDB-lite"/>
    </source>
</evidence>
<evidence type="ECO:0000256" key="3">
    <source>
        <dbReference type="ARBA" id="ARBA00022448"/>
    </source>
</evidence>
<organism evidence="12 13">
    <name type="scientific">Eiseniibacteriota bacterium</name>
    <dbReference type="NCBI Taxonomy" id="2212470"/>
    <lineage>
        <taxon>Bacteria</taxon>
        <taxon>Candidatus Eiseniibacteriota</taxon>
    </lineage>
</organism>
<dbReference type="PANTHER" id="PTHR33446">
    <property type="entry name" value="PROTEIN TONB-RELATED"/>
    <property type="match status" value="1"/>
</dbReference>
<sequence>MAGVPVPAAEPDVPLVRDDGPARDNAATGPDATGAPTDDAIAPPAEEALPPLGTHVWAEQYPEPITQFTPAYPEIARQAGVEGLVIVNVLVGKTGRVLDARLDAKRQVPMLNESALAAARLWVFTPALANGRPVAVWTAIPFNFVLH</sequence>
<evidence type="ECO:0000313" key="12">
    <source>
        <dbReference type="EMBL" id="TMQ55367.1"/>
    </source>
</evidence>
<evidence type="ECO:0000259" key="11">
    <source>
        <dbReference type="PROSITE" id="PS52015"/>
    </source>
</evidence>
<keyword evidence="6" id="KW-0812">Transmembrane</keyword>
<feature type="domain" description="TonB C-terminal" evidence="11">
    <location>
        <begin position="57"/>
        <end position="147"/>
    </location>
</feature>
<feature type="compositionally biased region" description="Low complexity" evidence="10">
    <location>
        <begin position="26"/>
        <end position="48"/>
    </location>
</feature>
<dbReference type="AlphaFoldDB" id="A0A538SVF0"/>
<keyword evidence="7" id="KW-0653">Protein transport</keyword>
<dbReference type="GO" id="GO:0015031">
    <property type="term" value="P:protein transport"/>
    <property type="evidence" value="ECO:0007669"/>
    <property type="project" value="UniProtKB-KW"/>
</dbReference>
<dbReference type="GO" id="GO:0005886">
    <property type="term" value="C:plasma membrane"/>
    <property type="evidence" value="ECO:0007669"/>
    <property type="project" value="UniProtKB-SubCell"/>
</dbReference>
<evidence type="ECO:0000256" key="4">
    <source>
        <dbReference type="ARBA" id="ARBA00022475"/>
    </source>
</evidence>
<evidence type="ECO:0000256" key="7">
    <source>
        <dbReference type="ARBA" id="ARBA00022927"/>
    </source>
</evidence>
<protein>
    <submittedName>
        <fullName evidence="12">Energy transducer TonB</fullName>
    </submittedName>
</protein>
<proteinExistence type="inferred from homology"/>
<dbReference type="PROSITE" id="PS52015">
    <property type="entry name" value="TONB_CTD"/>
    <property type="match status" value="1"/>
</dbReference>
<evidence type="ECO:0000256" key="2">
    <source>
        <dbReference type="ARBA" id="ARBA00006555"/>
    </source>
</evidence>
<keyword evidence="3" id="KW-0813">Transport</keyword>
<dbReference type="NCBIfam" id="TIGR01352">
    <property type="entry name" value="tonB_Cterm"/>
    <property type="match status" value="1"/>
</dbReference>
<dbReference type="Pfam" id="PF03544">
    <property type="entry name" value="TonB_C"/>
    <property type="match status" value="1"/>
</dbReference>
<dbReference type="InterPro" id="IPR037682">
    <property type="entry name" value="TonB_C"/>
</dbReference>
<gene>
    <name evidence="12" type="ORF">E6K72_06470</name>
</gene>
<evidence type="ECO:0000256" key="5">
    <source>
        <dbReference type="ARBA" id="ARBA00022519"/>
    </source>
</evidence>
<dbReference type="Gene3D" id="3.30.1150.10">
    <property type="match status" value="1"/>
</dbReference>
<dbReference type="InterPro" id="IPR051045">
    <property type="entry name" value="TonB-dependent_transducer"/>
</dbReference>
<dbReference type="EMBL" id="VBOS01000219">
    <property type="protein sequence ID" value="TMQ55367.1"/>
    <property type="molecule type" value="Genomic_DNA"/>
</dbReference>
<evidence type="ECO:0000313" key="13">
    <source>
        <dbReference type="Proteomes" id="UP000317716"/>
    </source>
</evidence>
<evidence type="ECO:0000256" key="8">
    <source>
        <dbReference type="ARBA" id="ARBA00022989"/>
    </source>
</evidence>
<dbReference type="SUPFAM" id="SSF74653">
    <property type="entry name" value="TolA/TonB C-terminal domain"/>
    <property type="match status" value="1"/>
</dbReference>
<comment type="caution">
    <text evidence="12">The sequence shown here is derived from an EMBL/GenBank/DDBJ whole genome shotgun (WGS) entry which is preliminary data.</text>
</comment>
<comment type="subcellular location">
    <subcellularLocation>
        <location evidence="1">Cell inner membrane</location>
        <topology evidence="1">Single-pass membrane protein</topology>
        <orientation evidence="1">Periplasmic side</orientation>
    </subcellularLocation>
</comment>
<dbReference type="Proteomes" id="UP000317716">
    <property type="component" value="Unassembled WGS sequence"/>
</dbReference>
<comment type="similarity">
    <text evidence="2">Belongs to the TonB family.</text>
</comment>
<keyword evidence="4" id="KW-1003">Cell membrane</keyword>
<keyword evidence="9" id="KW-0472">Membrane</keyword>
<evidence type="ECO:0000256" key="6">
    <source>
        <dbReference type="ARBA" id="ARBA00022692"/>
    </source>
</evidence>
<feature type="region of interest" description="Disordered" evidence="10">
    <location>
        <begin position="1"/>
        <end position="48"/>
    </location>
</feature>
<evidence type="ECO:0000256" key="1">
    <source>
        <dbReference type="ARBA" id="ARBA00004383"/>
    </source>
</evidence>